<proteinExistence type="predicted"/>
<dbReference type="OrthoDB" id="10304523at2759"/>
<dbReference type="VEuPathDB" id="FungiDB:HMPREF1544_10125"/>
<gene>
    <name evidence="1" type="ORF">HMPREF1544_10125</name>
</gene>
<dbReference type="EMBL" id="KE124083">
    <property type="protein sequence ID" value="EPB83140.1"/>
    <property type="molecule type" value="Genomic_DNA"/>
</dbReference>
<accession>S2JTN7</accession>
<organism evidence="1 2">
    <name type="scientific">Mucor circinelloides f. circinelloides (strain 1006PhL)</name>
    <name type="common">Mucormycosis agent</name>
    <name type="synonym">Calyptromyces circinelloides</name>
    <dbReference type="NCBI Taxonomy" id="1220926"/>
    <lineage>
        <taxon>Eukaryota</taxon>
        <taxon>Fungi</taxon>
        <taxon>Fungi incertae sedis</taxon>
        <taxon>Mucoromycota</taxon>
        <taxon>Mucoromycotina</taxon>
        <taxon>Mucoromycetes</taxon>
        <taxon>Mucorales</taxon>
        <taxon>Mucorineae</taxon>
        <taxon>Mucoraceae</taxon>
        <taxon>Mucor</taxon>
    </lineage>
</organism>
<evidence type="ECO:0000313" key="2">
    <source>
        <dbReference type="Proteomes" id="UP000014254"/>
    </source>
</evidence>
<dbReference type="AlphaFoldDB" id="S2JTN7"/>
<name>S2JTN7_MUCC1</name>
<reference evidence="2" key="1">
    <citation type="submission" date="2013-05" db="EMBL/GenBank/DDBJ databases">
        <title>The Genome sequence of Mucor circinelloides f. circinelloides 1006PhL.</title>
        <authorList>
            <consortium name="The Broad Institute Genomics Platform"/>
            <person name="Cuomo C."/>
            <person name="Earl A."/>
            <person name="Findley K."/>
            <person name="Lee S.C."/>
            <person name="Walker B."/>
            <person name="Young S."/>
            <person name="Zeng Q."/>
            <person name="Gargeya S."/>
            <person name="Fitzgerald M."/>
            <person name="Haas B."/>
            <person name="Abouelleil A."/>
            <person name="Allen A.W."/>
            <person name="Alvarado L."/>
            <person name="Arachchi H.M."/>
            <person name="Berlin A.M."/>
            <person name="Chapman S.B."/>
            <person name="Gainer-Dewar J."/>
            <person name="Goldberg J."/>
            <person name="Griggs A."/>
            <person name="Gujja S."/>
            <person name="Hansen M."/>
            <person name="Howarth C."/>
            <person name="Imamovic A."/>
            <person name="Ireland A."/>
            <person name="Larimer J."/>
            <person name="McCowan C."/>
            <person name="Murphy C."/>
            <person name="Pearson M."/>
            <person name="Poon T.W."/>
            <person name="Priest M."/>
            <person name="Roberts A."/>
            <person name="Saif S."/>
            <person name="Shea T."/>
            <person name="Sisk P."/>
            <person name="Sykes S."/>
            <person name="Wortman J."/>
            <person name="Nusbaum C."/>
            <person name="Birren B."/>
        </authorList>
    </citation>
    <scope>NUCLEOTIDE SEQUENCE [LARGE SCALE GENOMIC DNA]</scope>
    <source>
        <strain evidence="2">1006PhL</strain>
    </source>
</reference>
<dbReference type="InParanoid" id="S2JTN7"/>
<dbReference type="Proteomes" id="UP000014254">
    <property type="component" value="Unassembled WGS sequence"/>
</dbReference>
<sequence length="213" mass="23501">MSPANTQVQHKYAGLVDALGLYVPLNAQIEEFLSGNNITSISKLFPGSLITTNDYLLLLVTCEVYARDGLVDLYAEKTGASFPEKLDTKKRQYATIKLCTITESDGGAALHKLIFGCKKFNVLVTGSLLVSKTHNEVKFDPPQCHKTVLESDLNFASIFIRGVTINEMVGPEAFARSLTTTAAPTALFQTCRKCLQFESLLEALVLFWSELWI</sequence>
<protein>
    <submittedName>
        <fullName evidence="1">Uncharacterized protein</fullName>
    </submittedName>
</protein>
<evidence type="ECO:0000313" key="1">
    <source>
        <dbReference type="EMBL" id="EPB83140.1"/>
    </source>
</evidence>
<keyword evidence="2" id="KW-1185">Reference proteome</keyword>